<dbReference type="InterPro" id="IPR002415">
    <property type="entry name" value="H/ACA_rnp_Nhp2-like"/>
</dbReference>
<organism evidence="4 5">
    <name type="scientific">Turnera subulata</name>
    <dbReference type="NCBI Taxonomy" id="218843"/>
    <lineage>
        <taxon>Eukaryota</taxon>
        <taxon>Viridiplantae</taxon>
        <taxon>Streptophyta</taxon>
        <taxon>Embryophyta</taxon>
        <taxon>Tracheophyta</taxon>
        <taxon>Spermatophyta</taxon>
        <taxon>Magnoliopsida</taxon>
        <taxon>eudicotyledons</taxon>
        <taxon>Gunneridae</taxon>
        <taxon>Pentapetalae</taxon>
        <taxon>rosids</taxon>
        <taxon>fabids</taxon>
        <taxon>Malpighiales</taxon>
        <taxon>Passifloraceae</taxon>
        <taxon>Turnera</taxon>
    </lineage>
</organism>
<dbReference type="SUPFAM" id="SSF55315">
    <property type="entry name" value="L30e-like"/>
    <property type="match status" value="1"/>
</dbReference>
<dbReference type="OrthoDB" id="1924699at2759"/>
<accession>A0A9Q0JJM8</accession>
<dbReference type="AlphaFoldDB" id="A0A9Q0JJM8"/>
<dbReference type="Gene3D" id="3.30.1330.30">
    <property type="match status" value="2"/>
</dbReference>
<keyword evidence="5" id="KW-1185">Reference proteome</keyword>
<dbReference type="Proteomes" id="UP001141552">
    <property type="component" value="Unassembled WGS sequence"/>
</dbReference>
<evidence type="ECO:0000256" key="1">
    <source>
        <dbReference type="RuleBase" id="RU366039"/>
    </source>
</evidence>
<evidence type="ECO:0000259" key="3">
    <source>
        <dbReference type="Pfam" id="PF01248"/>
    </source>
</evidence>
<feature type="region of interest" description="Disordered" evidence="2">
    <location>
        <begin position="149"/>
        <end position="171"/>
    </location>
</feature>
<dbReference type="InterPro" id="IPR029064">
    <property type="entry name" value="Ribosomal_eL30-like_sf"/>
</dbReference>
<feature type="compositionally biased region" description="Pro residues" evidence="2">
    <location>
        <begin position="152"/>
        <end position="161"/>
    </location>
</feature>
<dbReference type="GO" id="GO:0031120">
    <property type="term" value="P:snRNA pseudouridine synthesis"/>
    <property type="evidence" value="ECO:0007669"/>
    <property type="project" value="UniProtKB-UniRule"/>
</dbReference>
<keyword evidence="1" id="KW-0694">RNA-binding</keyword>
<comment type="function">
    <text evidence="1">Common component of the spliceosome and rRNA processing machinery.</text>
</comment>
<keyword evidence="1" id="KW-0539">Nucleus</keyword>
<reference evidence="4" key="2">
    <citation type="journal article" date="2023" name="Plants (Basel)">
        <title>Annotation of the Turnera subulata (Passifloraceae) Draft Genome Reveals the S-Locus Evolved after the Divergence of Turneroideae from Passifloroideae in a Stepwise Manner.</title>
        <authorList>
            <person name="Henning P.M."/>
            <person name="Roalson E.H."/>
            <person name="Mir W."/>
            <person name="McCubbin A.G."/>
            <person name="Shore J.S."/>
        </authorList>
    </citation>
    <scope>NUCLEOTIDE SEQUENCE</scope>
    <source>
        <strain evidence="4">F60SS</strain>
    </source>
</reference>
<dbReference type="PRINTS" id="PR00883">
    <property type="entry name" value="NUCLEARHMG"/>
</dbReference>
<comment type="caution">
    <text evidence="4">The sequence shown here is derived from an EMBL/GenBank/DDBJ whole genome shotgun (WGS) entry which is preliminary data.</text>
</comment>
<gene>
    <name evidence="4" type="ORF">Tsubulata_036110</name>
</gene>
<name>A0A9Q0JJM8_9ROSI</name>
<proteinExistence type="inferred from homology"/>
<comment type="subcellular location">
    <subcellularLocation>
        <location evidence="1">Nucleus</location>
        <location evidence="1">Nucleolus</location>
    </subcellularLocation>
</comment>
<feature type="domain" description="Ribosomal protein eL8/eL30/eS12/Gadd45" evidence="3">
    <location>
        <begin position="72"/>
        <end position="108"/>
    </location>
</feature>
<dbReference type="GO" id="GO:0000398">
    <property type="term" value="P:mRNA splicing, via spliceosome"/>
    <property type="evidence" value="ECO:0007669"/>
    <property type="project" value="UniProtKB-UniRule"/>
</dbReference>
<dbReference type="EMBL" id="JAKUCV010001779">
    <property type="protein sequence ID" value="KAJ4845086.1"/>
    <property type="molecule type" value="Genomic_DNA"/>
</dbReference>
<dbReference type="GO" id="GO:0003723">
    <property type="term" value="F:RNA binding"/>
    <property type="evidence" value="ECO:0007669"/>
    <property type="project" value="UniProtKB-UniRule"/>
</dbReference>
<evidence type="ECO:0000313" key="4">
    <source>
        <dbReference type="EMBL" id="KAJ4845086.1"/>
    </source>
</evidence>
<evidence type="ECO:0000313" key="5">
    <source>
        <dbReference type="Proteomes" id="UP001141552"/>
    </source>
</evidence>
<dbReference type="GO" id="GO:0031429">
    <property type="term" value="C:box H/ACA snoRNP complex"/>
    <property type="evidence" value="ECO:0007669"/>
    <property type="project" value="UniProtKB-UniRule"/>
</dbReference>
<keyword evidence="1" id="KW-0687">Ribonucleoprotein</keyword>
<reference evidence="4" key="1">
    <citation type="submission" date="2022-02" db="EMBL/GenBank/DDBJ databases">
        <authorList>
            <person name="Henning P.M."/>
            <person name="McCubbin A.G."/>
            <person name="Shore J.S."/>
        </authorList>
    </citation>
    <scope>NUCLEOTIDE SEQUENCE</scope>
    <source>
        <strain evidence="4">F60SS</strain>
        <tissue evidence="4">Leaves</tissue>
    </source>
</reference>
<protein>
    <recommendedName>
        <fullName evidence="1">H/ACA ribonucleoprotein complex subunit 2</fullName>
    </recommendedName>
    <alternativeName>
        <fullName evidence="1">Nucleolar protein family A member 2</fullName>
    </alternativeName>
</protein>
<comment type="similarity">
    <text evidence="1">Belongs to the eukaryotic ribosomal protein eL8 family.</text>
</comment>
<feature type="compositionally biased region" description="Low complexity" evidence="2">
    <location>
        <begin position="162"/>
        <end position="171"/>
    </location>
</feature>
<evidence type="ECO:0000256" key="2">
    <source>
        <dbReference type="SAM" id="MobiDB-lite"/>
    </source>
</evidence>
<comment type="function">
    <text evidence="1">Required for ribosome biogenesis. Part of a complex which catalyzes pseudouridylation of rRNA. This involves the isomerization of uridine such that the ribose is subsequently attached to C5, instead of the normal N1. Pseudouridine ('psi') residues may serve to stabilize the conformation of rRNAs.</text>
</comment>
<dbReference type="InterPro" id="IPR004038">
    <property type="entry name" value="Ribosomal_eL8/eL30/eS12/Gad45"/>
</dbReference>
<dbReference type="Pfam" id="PF01248">
    <property type="entry name" value="Ribosomal_L7Ae"/>
    <property type="match status" value="1"/>
</dbReference>
<sequence length="171" mass="18416">MALPSNSDDHECCETFDPKVYPSADGPLAEEILDLVREAASYKQLKHGVKEVAITCPSYPVLYKNIDFHLDKNNIPYVFVPSMKALGKACGSARPVSAASVTSNEGSQLNTQITALKPRFPSHNLPTPPRCWLPPPPPPSLTTTKVLLDCAQPPPPAPPASRAPTPSIVRP</sequence>